<proteinExistence type="predicted"/>
<dbReference type="PATRIC" id="fig|1227262.3.peg.790"/>
<protein>
    <submittedName>
        <fullName evidence="1">Uncharacterized protein</fullName>
    </submittedName>
</protein>
<dbReference type="HOGENOM" id="CLU_2968945_0_0_11"/>
<evidence type="ECO:0000313" key="1">
    <source>
        <dbReference type="EMBL" id="ERH20860.1"/>
    </source>
</evidence>
<dbReference type="AlphaFoldDB" id="U1PYJ4"/>
<sequence length="58" mass="6302">MSQEPDCSVGKGSVTFQTQTTGAMCLQRLPTEMLTTQNLADDADGLIPVDRFWRIGLG</sequence>
<reference evidence="1 2" key="1">
    <citation type="submission" date="2013-06" db="EMBL/GenBank/DDBJ databases">
        <authorList>
            <person name="Weinstock G."/>
            <person name="Sodergren E."/>
            <person name="Lobos E.A."/>
            <person name="Fulton L."/>
            <person name="Fulton R."/>
            <person name="Courtney L."/>
            <person name="Fronick C."/>
            <person name="O'Laughlin M."/>
            <person name="Godfrey J."/>
            <person name="Wilson R.M."/>
            <person name="Miner T."/>
            <person name="Farmer C."/>
            <person name="Delehaunty K."/>
            <person name="Cordes M."/>
            <person name="Minx P."/>
            <person name="Tomlinson C."/>
            <person name="Chen J."/>
            <person name="Wollam A."/>
            <person name="Pepin K.H."/>
            <person name="Bhonagiri V."/>
            <person name="Zhang X."/>
            <person name="Warren W."/>
            <person name="Mitreva M."/>
            <person name="Mardis E.R."/>
            <person name="Wilson R.K."/>
        </authorList>
    </citation>
    <scope>NUCLEOTIDE SEQUENCE [LARGE SCALE GENOMIC DNA]</scope>
    <source>
        <strain evidence="1 2">F0510</strain>
    </source>
</reference>
<dbReference type="EMBL" id="AWSD01000096">
    <property type="protein sequence ID" value="ERH20860.1"/>
    <property type="molecule type" value="Genomic_DNA"/>
</dbReference>
<dbReference type="Proteomes" id="UP000016498">
    <property type="component" value="Unassembled WGS sequence"/>
</dbReference>
<evidence type="ECO:0000313" key="2">
    <source>
        <dbReference type="Proteomes" id="UP000016498"/>
    </source>
</evidence>
<accession>U1PYJ4</accession>
<name>U1PYJ4_9ACTO</name>
<organism evidence="1 2">
    <name type="scientific">Actinomyces johnsonii F0510</name>
    <dbReference type="NCBI Taxonomy" id="1227262"/>
    <lineage>
        <taxon>Bacteria</taxon>
        <taxon>Bacillati</taxon>
        <taxon>Actinomycetota</taxon>
        <taxon>Actinomycetes</taxon>
        <taxon>Actinomycetales</taxon>
        <taxon>Actinomycetaceae</taxon>
        <taxon>Actinomyces</taxon>
    </lineage>
</organism>
<gene>
    <name evidence="1" type="ORF">HMPREF1549_00980</name>
</gene>
<comment type="caution">
    <text evidence="1">The sequence shown here is derived from an EMBL/GenBank/DDBJ whole genome shotgun (WGS) entry which is preliminary data.</text>
</comment>